<name>A0ABN0NX65_TRELE</name>
<sequence length="566" mass="65537">MILDSVMVIAKEIKIYNVSSLEKIMTSRQMHEEQTDSATALRGERFSYQAVLQVKAEEHCTSFAQISIESKLLDYCTVYRVGTVCGRYTARKDRCDQNYITTEAGLFPDILYPIKTENGVLQEKMVLTTEYAECLWIQVDIPQDIQSGLYEIVVNAYACDDNIQSRSVFTLHIAEEVLQKDCFKYTQWLHLDCIADYYEDKIFSESHWQRIEQFVKTACEHGISMLLTPVFTPPLDMYTGDERKTVQLVDIDCTDGVYSFSFERFHRFAFLAKKYGVQYLEIAHLFSQWGVHHPVRIEARVDGKHTVLFDRHTAANDGAYEQFLSVFLPRLVQEIEQAGFAQHAYFHVSDEPHLEDIQRYAYAQSIVKKYIGNYPIIDALSDYEFIEKGIAHTPVPAVNKIAPFIEHKVQPLWTYYCCSQNVNVSNRFLAMPSWRNRILGVLLYKFDIDGFLHWGYNFYYSQYSKTLIDPFTVTDALGAFPAGDTFSVYPGKTQTLASIRLKVFYEALQDRWFLKQMEKKLGKKRVLAVLEDGLNRALQFDEFPASAAYILNIRERFLNELKMSGI</sequence>
<organism evidence="2 3">
    <name type="scientific">Treponema lecithinolyticum ATCC 700332</name>
    <dbReference type="NCBI Taxonomy" id="1321815"/>
    <lineage>
        <taxon>Bacteria</taxon>
        <taxon>Pseudomonadati</taxon>
        <taxon>Spirochaetota</taxon>
        <taxon>Spirochaetia</taxon>
        <taxon>Spirochaetales</taxon>
        <taxon>Treponemataceae</taxon>
        <taxon>Treponema</taxon>
    </lineage>
</organism>
<feature type="domain" description="Glycoside hydrolase 123 catalytic" evidence="1">
    <location>
        <begin position="188"/>
        <end position="514"/>
    </location>
</feature>
<evidence type="ECO:0000313" key="2">
    <source>
        <dbReference type="EMBL" id="ERJ92009.1"/>
    </source>
</evidence>
<dbReference type="Pfam" id="PF13320">
    <property type="entry name" value="GH123_cat"/>
    <property type="match status" value="1"/>
</dbReference>
<accession>A0ABN0NX65</accession>
<evidence type="ECO:0000259" key="1">
    <source>
        <dbReference type="Pfam" id="PF13320"/>
    </source>
</evidence>
<reference evidence="2 3" key="1">
    <citation type="submission" date="2013-08" db="EMBL/GenBank/DDBJ databases">
        <authorList>
            <person name="Weinstock G."/>
            <person name="Sodergren E."/>
            <person name="Wylie T."/>
            <person name="Fulton L."/>
            <person name="Fulton R."/>
            <person name="Fronick C."/>
            <person name="O'Laughlin M."/>
            <person name="Godfrey J."/>
            <person name="Miner T."/>
            <person name="Herter B."/>
            <person name="Appelbaum E."/>
            <person name="Cordes M."/>
            <person name="Lek S."/>
            <person name="Wollam A."/>
            <person name="Pepin K.H."/>
            <person name="Palsikar V.B."/>
            <person name="Mitreva M."/>
            <person name="Wilson R.K."/>
        </authorList>
    </citation>
    <scope>NUCLEOTIDE SEQUENCE [LARGE SCALE GENOMIC DNA]</scope>
    <source>
        <strain evidence="2 3">ATCC 700332</strain>
    </source>
</reference>
<dbReference type="InterPro" id="IPR025150">
    <property type="entry name" value="GH123_cat"/>
</dbReference>
<keyword evidence="3" id="KW-1185">Reference proteome</keyword>
<protein>
    <recommendedName>
        <fullName evidence="1">Glycoside hydrolase 123 catalytic domain-containing protein</fullName>
    </recommendedName>
</protein>
<gene>
    <name evidence="2" type="ORF">HMPREF9193_01667</name>
</gene>
<dbReference type="Proteomes" id="UP000016649">
    <property type="component" value="Unassembled WGS sequence"/>
</dbReference>
<evidence type="ECO:0000313" key="3">
    <source>
        <dbReference type="Proteomes" id="UP000016649"/>
    </source>
</evidence>
<proteinExistence type="predicted"/>
<dbReference type="EMBL" id="AWVH01000039">
    <property type="protein sequence ID" value="ERJ92009.1"/>
    <property type="molecule type" value="Genomic_DNA"/>
</dbReference>
<comment type="caution">
    <text evidence="2">The sequence shown here is derived from an EMBL/GenBank/DDBJ whole genome shotgun (WGS) entry which is preliminary data.</text>
</comment>